<protein>
    <submittedName>
        <fullName evidence="1">Uncharacterized protein</fullName>
    </submittedName>
</protein>
<dbReference type="AlphaFoldDB" id="A0A0E9R666"/>
<dbReference type="EMBL" id="GBXM01084754">
    <property type="protein sequence ID" value="JAH23823.1"/>
    <property type="molecule type" value="Transcribed_RNA"/>
</dbReference>
<reference evidence="1" key="2">
    <citation type="journal article" date="2015" name="Fish Shellfish Immunol.">
        <title>Early steps in the European eel (Anguilla anguilla)-Vibrio vulnificus interaction in the gills: Role of the RtxA13 toxin.</title>
        <authorList>
            <person name="Callol A."/>
            <person name="Pajuelo D."/>
            <person name="Ebbesson L."/>
            <person name="Teles M."/>
            <person name="MacKenzie S."/>
            <person name="Amaro C."/>
        </authorList>
    </citation>
    <scope>NUCLEOTIDE SEQUENCE</scope>
</reference>
<accession>A0A0E9R666</accession>
<sequence>MLYMGRFESLMSICSHWYYLMGQGVLGINTVERGHQTSDCNN</sequence>
<organism evidence="1">
    <name type="scientific">Anguilla anguilla</name>
    <name type="common">European freshwater eel</name>
    <name type="synonym">Muraena anguilla</name>
    <dbReference type="NCBI Taxonomy" id="7936"/>
    <lineage>
        <taxon>Eukaryota</taxon>
        <taxon>Metazoa</taxon>
        <taxon>Chordata</taxon>
        <taxon>Craniata</taxon>
        <taxon>Vertebrata</taxon>
        <taxon>Euteleostomi</taxon>
        <taxon>Actinopterygii</taxon>
        <taxon>Neopterygii</taxon>
        <taxon>Teleostei</taxon>
        <taxon>Anguilliformes</taxon>
        <taxon>Anguillidae</taxon>
        <taxon>Anguilla</taxon>
    </lineage>
</organism>
<evidence type="ECO:0000313" key="1">
    <source>
        <dbReference type="EMBL" id="JAH23823.1"/>
    </source>
</evidence>
<name>A0A0E9R666_ANGAN</name>
<proteinExistence type="predicted"/>
<reference evidence="1" key="1">
    <citation type="submission" date="2014-11" db="EMBL/GenBank/DDBJ databases">
        <authorList>
            <person name="Amaro Gonzalez C."/>
        </authorList>
    </citation>
    <scope>NUCLEOTIDE SEQUENCE</scope>
</reference>